<dbReference type="Proteomes" id="UP000248330">
    <property type="component" value="Unassembled WGS sequence"/>
</dbReference>
<dbReference type="InterPro" id="IPR050256">
    <property type="entry name" value="Glycosyltransferase_2"/>
</dbReference>
<dbReference type="PANTHER" id="PTHR48090">
    <property type="entry name" value="UNDECAPRENYL-PHOSPHATE 4-DEOXY-4-FORMAMIDO-L-ARABINOSE TRANSFERASE-RELATED"/>
    <property type="match status" value="1"/>
</dbReference>
<name>A0A318ECT8_9GAMM</name>
<feature type="transmembrane region" description="Helical" evidence="1">
    <location>
        <begin position="165"/>
        <end position="183"/>
    </location>
</feature>
<keyword evidence="1" id="KW-0812">Transmembrane</keyword>
<dbReference type="EMBL" id="QICN01000005">
    <property type="protein sequence ID" value="PXV67731.1"/>
    <property type="molecule type" value="Genomic_DNA"/>
</dbReference>
<evidence type="ECO:0000313" key="4">
    <source>
        <dbReference type="Proteomes" id="UP000248330"/>
    </source>
</evidence>
<dbReference type="CDD" id="cd04179">
    <property type="entry name" value="DPM_DPG-synthase_like"/>
    <property type="match status" value="1"/>
</dbReference>
<dbReference type="GO" id="GO:0016740">
    <property type="term" value="F:transferase activity"/>
    <property type="evidence" value="ECO:0007669"/>
    <property type="project" value="UniProtKB-KW"/>
</dbReference>
<organism evidence="3 4">
    <name type="scientific">Sinimarinibacterium flocculans</name>
    <dbReference type="NCBI Taxonomy" id="985250"/>
    <lineage>
        <taxon>Bacteria</taxon>
        <taxon>Pseudomonadati</taxon>
        <taxon>Pseudomonadota</taxon>
        <taxon>Gammaproteobacteria</taxon>
        <taxon>Nevskiales</taxon>
        <taxon>Nevskiaceae</taxon>
        <taxon>Sinimarinibacterium</taxon>
    </lineage>
</organism>
<dbReference type="InterPro" id="IPR029044">
    <property type="entry name" value="Nucleotide-diphossugar_trans"/>
</dbReference>
<dbReference type="PANTHER" id="PTHR48090:SF7">
    <property type="entry name" value="RFBJ PROTEIN"/>
    <property type="match status" value="1"/>
</dbReference>
<accession>A0A318ECT8</accession>
<dbReference type="Gene3D" id="3.90.550.10">
    <property type="entry name" value="Spore Coat Polysaccharide Biosynthesis Protein SpsA, Chain A"/>
    <property type="match status" value="1"/>
</dbReference>
<reference evidence="3 4" key="1">
    <citation type="submission" date="2018-04" db="EMBL/GenBank/DDBJ databases">
        <title>Genomic Encyclopedia of Type Strains, Phase IV (KMG-IV): sequencing the most valuable type-strain genomes for metagenomic binning, comparative biology and taxonomic classification.</title>
        <authorList>
            <person name="Goeker M."/>
        </authorList>
    </citation>
    <scope>NUCLEOTIDE SEQUENCE [LARGE SCALE GENOMIC DNA]</scope>
    <source>
        <strain evidence="3 4">DSM 104150</strain>
    </source>
</reference>
<keyword evidence="1" id="KW-1133">Transmembrane helix</keyword>
<dbReference type="Pfam" id="PF00535">
    <property type="entry name" value="Glycos_transf_2"/>
    <property type="match status" value="1"/>
</dbReference>
<dbReference type="InterPro" id="IPR001173">
    <property type="entry name" value="Glyco_trans_2-like"/>
</dbReference>
<gene>
    <name evidence="3" type="ORF">C8D93_10587</name>
</gene>
<feature type="domain" description="Glycosyltransferase 2-like" evidence="2">
    <location>
        <begin position="2"/>
        <end position="97"/>
    </location>
</feature>
<keyword evidence="4" id="KW-1185">Reference proteome</keyword>
<dbReference type="SUPFAM" id="SSF53448">
    <property type="entry name" value="Nucleotide-diphospho-sugar transferases"/>
    <property type="match status" value="1"/>
</dbReference>
<evidence type="ECO:0000256" key="1">
    <source>
        <dbReference type="SAM" id="Phobius"/>
    </source>
</evidence>
<keyword evidence="1" id="KW-0472">Membrane</keyword>
<evidence type="ECO:0000259" key="2">
    <source>
        <dbReference type="Pfam" id="PF00535"/>
    </source>
</evidence>
<dbReference type="AlphaFoldDB" id="A0A318ECT8"/>
<keyword evidence="3" id="KW-0808">Transferase</keyword>
<sequence length="225" mass="25014">MGNGAAIKRGAREATGDILVFMDADGQHDPHLIERLLSRLEAGYDMVVGARSREGQASIHRGLANSLYNRLASWMTGHRVLDLTSGFRAVRAGKFKEFLYLLPNGFSYPTTVTMAFFRSAYGVAYEPVPVYQRVGTVSHVRPLKDGVRFLLIIFKIATLYSPLKLFAPTAFLFFVMGLAYYGYTYSTVHRFTNMSALLFSAAVIIFLIGLVSEQITSLVYSKSRG</sequence>
<evidence type="ECO:0000313" key="3">
    <source>
        <dbReference type="EMBL" id="PXV67731.1"/>
    </source>
</evidence>
<proteinExistence type="predicted"/>
<protein>
    <submittedName>
        <fullName evidence="3">Glycosyltransferase involved in cell wall biosynthesis</fullName>
    </submittedName>
</protein>
<comment type="caution">
    <text evidence="3">The sequence shown here is derived from an EMBL/GenBank/DDBJ whole genome shotgun (WGS) entry which is preliminary data.</text>
</comment>
<feature type="transmembrane region" description="Helical" evidence="1">
    <location>
        <begin position="195"/>
        <end position="220"/>
    </location>
</feature>